<proteinExistence type="predicted"/>
<evidence type="ECO:0000313" key="2">
    <source>
        <dbReference type="Proteomes" id="UP001283361"/>
    </source>
</evidence>
<gene>
    <name evidence="1" type="ORF">RRG08_000016</name>
</gene>
<protein>
    <submittedName>
        <fullName evidence="1">Uncharacterized protein</fullName>
    </submittedName>
</protein>
<reference evidence="1" key="1">
    <citation type="journal article" date="2023" name="G3 (Bethesda)">
        <title>A reference genome for the long-term kleptoplast-retaining sea slug Elysia crispata morphotype clarki.</title>
        <authorList>
            <person name="Eastman K.E."/>
            <person name="Pendleton A.L."/>
            <person name="Shaikh M.A."/>
            <person name="Suttiyut T."/>
            <person name="Ogas R."/>
            <person name="Tomko P."/>
            <person name="Gavelis G."/>
            <person name="Widhalm J.R."/>
            <person name="Wisecaver J.H."/>
        </authorList>
    </citation>
    <scope>NUCLEOTIDE SEQUENCE</scope>
    <source>
        <strain evidence="1">ECLA1</strain>
    </source>
</reference>
<dbReference type="EMBL" id="JAWDGP010006861">
    <property type="protein sequence ID" value="KAK3734101.1"/>
    <property type="molecule type" value="Genomic_DNA"/>
</dbReference>
<keyword evidence="2" id="KW-1185">Reference proteome</keyword>
<accession>A0AAE1CT95</accession>
<dbReference type="AlphaFoldDB" id="A0AAE1CT95"/>
<sequence length="103" mass="11124">MNSSLTALGWHVVTLIINSHEMFSSYRVISGNPVSMHLLLPSTNKTNPRAVITGARIKTSVEIISIGSVQSVEVPCNRELMSCSPSSCGTSQPMTTSITEDRM</sequence>
<name>A0AAE1CT95_9GAST</name>
<organism evidence="1 2">
    <name type="scientific">Elysia crispata</name>
    <name type="common">lettuce slug</name>
    <dbReference type="NCBI Taxonomy" id="231223"/>
    <lineage>
        <taxon>Eukaryota</taxon>
        <taxon>Metazoa</taxon>
        <taxon>Spiralia</taxon>
        <taxon>Lophotrochozoa</taxon>
        <taxon>Mollusca</taxon>
        <taxon>Gastropoda</taxon>
        <taxon>Heterobranchia</taxon>
        <taxon>Euthyneura</taxon>
        <taxon>Panpulmonata</taxon>
        <taxon>Sacoglossa</taxon>
        <taxon>Placobranchoidea</taxon>
        <taxon>Plakobranchidae</taxon>
        <taxon>Elysia</taxon>
    </lineage>
</organism>
<evidence type="ECO:0000313" key="1">
    <source>
        <dbReference type="EMBL" id="KAK3734101.1"/>
    </source>
</evidence>
<comment type="caution">
    <text evidence="1">The sequence shown here is derived from an EMBL/GenBank/DDBJ whole genome shotgun (WGS) entry which is preliminary data.</text>
</comment>
<dbReference type="Proteomes" id="UP001283361">
    <property type="component" value="Unassembled WGS sequence"/>
</dbReference>